<protein>
    <recommendedName>
        <fullName evidence="3">Molybdopterin synthase sulfur carrier subunit</fullName>
    </recommendedName>
</protein>
<dbReference type="Proteomes" id="UP000255008">
    <property type="component" value="Unassembled WGS sequence"/>
</dbReference>
<sequence length="87" mass="9497">MSMQIELRFFASVREQLGLSQETATVPDTVRTVGDVRRWLAQRGPVWGEALAEGRALRMAVDHQIVSADTAVHDGCEVAFFPPVTGG</sequence>
<dbReference type="SUPFAM" id="SSF54285">
    <property type="entry name" value="MoaD/ThiS"/>
    <property type="match status" value="1"/>
</dbReference>
<evidence type="ECO:0000256" key="1">
    <source>
        <dbReference type="ARBA" id="ARBA00022741"/>
    </source>
</evidence>
<reference evidence="4 5" key="1">
    <citation type="submission" date="2018-06" db="EMBL/GenBank/DDBJ databases">
        <authorList>
            <consortium name="Pathogen Informatics"/>
            <person name="Doyle S."/>
        </authorList>
    </citation>
    <scope>NUCLEOTIDE SEQUENCE [LARGE SCALE GENOMIC DNA]</scope>
    <source>
        <strain evidence="4 5">NCTC10894</strain>
    </source>
</reference>
<proteinExistence type="inferred from homology"/>
<gene>
    <name evidence="4" type="primary">moaD</name>
    <name evidence="4" type="ORF">NCTC10894_01852</name>
</gene>
<evidence type="ECO:0000256" key="2">
    <source>
        <dbReference type="ARBA" id="ARBA00024200"/>
    </source>
</evidence>
<dbReference type="GO" id="GO:0006777">
    <property type="term" value="P:Mo-molybdopterin cofactor biosynthetic process"/>
    <property type="evidence" value="ECO:0007669"/>
    <property type="project" value="InterPro"/>
</dbReference>
<organism evidence="4 5">
    <name type="scientific">Ralstonia mannitolilytica</name>
    <dbReference type="NCBI Taxonomy" id="105219"/>
    <lineage>
        <taxon>Bacteria</taxon>
        <taxon>Pseudomonadati</taxon>
        <taxon>Pseudomonadota</taxon>
        <taxon>Betaproteobacteria</taxon>
        <taxon>Burkholderiales</taxon>
        <taxon>Burkholderiaceae</taxon>
        <taxon>Ralstonia</taxon>
    </lineage>
</organism>
<dbReference type="PANTHER" id="PTHR33359:SF1">
    <property type="entry name" value="MOLYBDOPTERIN SYNTHASE SULFUR CARRIER SUBUNIT"/>
    <property type="match status" value="1"/>
</dbReference>
<accession>A0AAJ5D4Q8</accession>
<dbReference type="AlphaFoldDB" id="A0AAJ5D4Q8"/>
<comment type="caution">
    <text evidence="4">The sequence shown here is derived from an EMBL/GenBank/DDBJ whole genome shotgun (WGS) entry which is preliminary data.</text>
</comment>
<dbReference type="GO" id="GO:1990133">
    <property type="term" value="C:molybdopterin adenylyltransferase complex"/>
    <property type="evidence" value="ECO:0007669"/>
    <property type="project" value="TreeGrafter"/>
</dbReference>
<dbReference type="EMBL" id="UGVE01000001">
    <property type="protein sequence ID" value="SUD97497.1"/>
    <property type="molecule type" value="Genomic_DNA"/>
</dbReference>
<dbReference type="InterPro" id="IPR044672">
    <property type="entry name" value="MOCS2A"/>
</dbReference>
<dbReference type="CDD" id="cd00754">
    <property type="entry name" value="Ubl_MoaD"/>
    <property type="match status" value="1"/>
</dbReference>
<evidence type="ECO:0000313" key="4">
    <source>
        <dbReference type="EMBL" id="SUD97497.1"/>
    </source>
</evidence>
<comment type="similarity">
    <text evidence="2">Belongs to the MoaD family.</text>
</comment>
<dbReference type="GO" id="GO:0000166">
    <property type="term" value="F:nucleotide binding"/>
    <property type="evidence" value="ECO:0007669"/>
    <property type="project" value="UniProtKB-KW"/>
</dbReference>
<dbReference type="PANTHER" id="PTHR33359">
    <property type="entry name" value="MOLYBDOPTERIN SYNTHASE SULFUR CARRIER SUBUNIT"/>
    <property type="match status" value="1"/>
</dbReference>
<name>A0AAJ5D4Q8_9RALS</name>
<keyword evidence="1" id="KW-0547">Nucleotide-binding</keyword>
<dbReference type="Pfam" id="PF02597">
    <property type="entry name" value="ThiS"/>
    <property type="match status" value="1"/>
</dbReference>
<dbReference type="InterPro" id="IPR016155">
    <property type="entry name" value="Mopterin_synth/thiamin_S_b"/>
</dbReference>
<dbReference type="NCBIfam" id="TIGR01682">
    <property type="entry name" value="moaD"/>
    <property type="match status" value="1"/>
</dbReference>
<dbReference type="InterPro" id="IPR012675">
    <property type="entry name" value="Beta-grasp_dom_sf"/>
</dbReference>
<evidence type="ECO:0000256" key="3">
    <source>
        <dbReference type="ARBA" id="ARBA00024247"/>
    </source>
</evidence>
<dbReference type="Gene3D" id="3.10.20.30">
    <property type="match status" value="1"/>
</dbReference>
<evidence type="ECO:0000313" key="5">
    <source>
        <dbReference type="Proteomes" id="UP000255008"/>
    </source>
</evidence>
<dbReference type="InterPro" id="IPR003749">
    <property type="entry name" value="ThiS/MoaD-like"/>
</dbReference>